<keyword evidence="8" id="KW-0732">Signal</keyword>
<evidence type="ECO:0000256" key="8">
    <source>
        <dbReference type="SAM" id="SignalP"/>
    </source>
</evidence>
<dbReference type="InterPro" id="IPR050248">
    <property type="entry name" value="Polysacc_deacetylase_ArnD"/>
</dbReference>
<evidence type="ECO:0000259" key="9">
    <source>
        <dbReference type="PROSITE" id="PS51677"/>
    </source>
</evidence>
<organism evidence="10 11">
    <name type="scientific">Humicola insolens</name>
    <name type="common">Soft-rot fungus</name>
    <dbReference type="NCBI Taxonomy" id="85995"/>
    <lineage>
        <taxon>Eukaryota</taxon>
        <taxon>Fungi</taxon>
        <taxon>Dikarya</taxon>
        <taxon>Ascomycota</taxon>
        <taxon>Pezizomycotina</taxon>
        <taxon>Sordariomycetes</taxon>
        <taxon>Sordariomycetidae</taxon>
        <taxon>Sordariales</taxon>
        <taxon>Chaetomiaceae</taxon>
        <taxon>Mycothermus</taxon>
    </lineage>
</organism>
<dbReference type="SUPFAM" id="SSF88713">
    <property type="entry name" value="Glycoside hydrolase/deacetylase"/>
    <property type="match status" value="1"/>
</dbReference>
<keyword evidence="7" id="KW-0472">Membrane</keyword>
<keyword evidence="2" id="KW-0119">Carbohydrate metabolism</keyword>
<dbReference type="PROSITE" id="PS51677">
    <property type="entry name" value="NODB"/>
    <property type="match status" value="1"/>
</dbReference>
<dbReference type="InterPro" id="IPR002509">
    <property type="entry name" value="NODB_dom"/>
</dbReference>
<evidence type="ECO:0000313" key="10">
    <source>
        <dbReference type="EMBL" id="KAL1839011.1"/>
    </source>
</evidence>
<evidence type="ECO:0000256" key="7">
    <source>
        <dbReference type="SAM" id="Phobius"/>
    </source>
</evidence>
<evidence type="ECO:0000256" key="1">
    <source>
        <dbReference type="ARBA" id="ARBA00001941"/>
    </source>
</evidence>
<dbReference type="PANTHER" id="PTHR10587:SF137">
    <property type="entry name" value="4-DEOXY-4-FORMAMIDO-L-ARABINOSE-PHOSPHOUNDECAPRENOL DEFORMYLASE ARND-RELATED"/>
    <property type="match status" value="1"/>
</dbReference>
<feature type="transmembrane region" description="Helical" evidence="7">
    <location>
        <begin position="178"/>
        <end position="198"/>
    </location>
</feature>
<dbReference type="Proteomes" id="UP001583172">
    <property type="component" value="Unassembled WGS sequence"/>
</dbReference>
<comment type="catalytic activity">
    <reaction evidence="5">
        <text>[(1-&gt;4)-N-acetyl-beta-D-glucosaminyl](n) + n H2O = chitosan + n acetate</text>
        <dbReference type="Rhea" id="RHEA:10464"/>
        <dbReference type="Rhea" id="RHEA-COMP:9593"/>
        <dbReference type="Rhea" id="RHEA-COMP:9597"/>
        <dbReference type="ChEBI" id="CHEBI:15377"/>
        <dbReference type="ChEBI" id="CHEBI:17029"/>
        <dbReference type="ChEBI" id="CHEBI:30089"/>
        <dbReference type="ChEBI" id="CHEBI:57704"/>
        <dbReference type="EC" id="3.5.1.41"/>
    </reaction>
    <physiologicalReaction direction="left-to-right" evidence="5">
        <dbReference type="Rhea" id="RHEA:10465"/>
    </physiologicalReaction>
</comment>
<keyword evidence="2" id="KW-0624">Polysaccharide degradation</keyword>
<keyword evidence="7" id="KW-0812">Transmembrane</keyword>
<feature type="signal peptide" evidence="8">
    <location>
        <begin position="1"/>
        <end position="19"/>
    </location>
</feature>
<dbReference type="Gene3D" id="3.20.20.370">
    <property type="entry name" value="Glycoside hydrolase/deacetylase"/>
    <property type="match status" value="1"/>
</dbReference>
<evidence type="ECO:0000256" key="4">
    <source>
        <dbReference type="ARBA" id="ARBA00024056"/>
    </source>
</evidence>
<dbReference type="PANTHER" id="PTHR10587">
    <property type="entry name" value="GLYCOSYL TRANSFERASE-RELATED"/>
    <property type="match status" value="1"/>
</dbReference>
<reference evidence="10 11" key="1">
    <citation type="journal article" date="2024" name="Commun. Biol.">
        <title>Comparative genomic analysis of thermophilic fungi reveals convergent evolutionary adaptations and gene losses.</title>
        <authorList>
            <person name="Steindorff A.S."/>
            <person name="Aguilar-Pontes M.V."/>
            <person name="Robinson A.J."/>
            <person name="Andreopoulos B."/>
            <person name="LaButti K."/>
            <person name="Kuo A."/>
            <person name="Mondo S."/>
            <person name="Riley R."/>
            <person name="Otillar R."/>
            <person name="Haridas S."/>
            <person name="Lipzen A."/>
            <person name="Grimwood J."/>
            <person name="Schmutz J."/>
            <person name="Clum A."/>
            <person name="Reid I.D."/>
            <person name="Moisan M.C."/>
            <person name="Butler G."/>
            <person name="Nguyen T.T.M."/>
            <person name="Dewar K."/>
            <person name="Conant G."/>
            <person name="Drula E."/>
            <person name="Henrissat B."/>
            <person name="Hansel C."/>
            <person name="Singer S."/>
            <person name="Hutchinson M.I."/>
            <person name="de Vries R.P."/>
            <person name="Natvig D.O."/>
            <person name="Powell A.J."/>
            <person name="Tsang A."/>
            <person name="Grigoriev I.V."/>
        </authorList>
    </citation>
    <scope>NUCLEOTIDE SEQUENCE [LARGE SCALE GENOMIC DNA]</scope>
    <source>
        <strain evidence="10 11">CBS 620.91</strain>
    </source>
</reference>
<feature type="compositionally biased region" description="Polar residues" evidence="6">
    <location>
        <begin position="327"/>
        <end position="339"/>
    </location>
</feature>
<evidence type="ECO:0000313" key="11">
    <source>
        <dbReference type="Proteomes" id="UP001583172"/>
    </source>
</evidence>
<keyword evidence="11" id="KW-1185">Reference proteome</keyword>
<feature type="chain" id="PRO_5045791571" description="chitin deacetylase" evidence="8">
    <location>
        <begin position="20"/>
        <end position="454"/>
    </location>
</feature>
<evidence type="ECO:0000256" key="6">
    <source>
        <dbReference type="SAM" id="MobiDB-lite"/>
    </source>
</evidence>
<feature type="domain" description="NodB homology" evidence="9">
    <location>
        <begin position="226"/>
        <end position="443"/>
    </location>
</feature>
<dbReference type="EC" id="3.5.1.41" evidence="4"/>
<dbReference type="Pfam" id="PF01522">
    <property type="entry name" value="Polysacc_deac_1"/>
    <property type="match status" value="1"/>
</dbReference>
<keyword evidence="3" id="KW-0170">Cobalt</keyword>
<gene>
    <name evidence="10" type="ORF">VTJ49DRAFT_1986</name>
</gene>
<proteinExistence type="predicted"/>
<keyword evidence="2" id="KW-0146">Chitin degradation</keyword>
<keyword evidence="7" id="KW-1133">Transmembrane helix</keyword>
<evidence type="ECO:0000256" key="3">
    <source>
        <dbReference type="ARBA" id="ARBA00023285"/>
    </source>
</evidence>
<name>A0ABR3VCA6_HUMIN</name>
<feature type="region of interest" description="Disordered" evidence="6">
    <location>
        <begin position="314"/>
        <end position="355"/>
    </location>
</feature>
<accession>A0ABR3VCA6</accession>
<dbReference type="InterPro" id="IPR011330">
    <property type="entry name" value="Glyco_hydro/deAcase_b/a-brl"/>
</dbReference>
<comment type="caution">
    <text evidence="10">The sequence shown here is derived from an EMBL/GenBank/DDBJ whole genome shotgun (WGS) entry which is preliminary data.</text>
</comment>
<evidence type="ECO:0000256" key="2">
    <source>
        <dbReference type="ARBA" id="ARBA00023024"/>
    </source>
</evidence>
<sequence length="454" mass="50188">MHLRNAAILVAVGLASVHAAVIRSANASIVLLSSEQFEGGRIETWGYDIPLSEVNNSVASSPKVAQAQPQACGGNHVHCADSNKTAYQVCEGLIGRIAGDPHKLVDPRAVGMWWVNTDVGWRCGVSWFETVPGLKQGHLVPAAYKILYTCSSAGYISGQMFPSLRFPLGRRLRRRRMATLALAVFVLFAVVLPLYTIYKPPSFLIRHLSRRWTDVLFRVWLPPSKKLVALTIDDAPSDHTPAILAALAASGAHATFFVIGSQVRGREHILRDIVRAGHELANHGMRDEPAARLDTPELISQIIAVQRLIDDAYRAEGLDPPPGPSPDTMSTLLDRNNANPDGDSDTDPLPGNSPRWLRRYYRPGSGFFSERIRGVARRLGYRVVLGSIYPHDAQISSSWLNGRHILSMLSPGGIIICHDRRSWTEPMLRRVLPEMRRRGYRAVTLTELLEEVTG</sequence>
<protein>
    <recommendedName>
        <fullName evidence="4">chitin deacetylase</fullName>
        <ecNumber evidence="4">3.5.1.41</ecNumber>
    </recommendedName>
</protein>
<dbReference type="EMBL" id="JAZGSY010000180">
    <property type="protein sequence ID" value="KAL1839011.1"/>
    <property type="molecule type" value="Genomic_DNA"/>
</dbReference>
<comment type="cofactor">
    <cofactor evidence="1">
        <name>Co(2+)</name>
        <dbReference type="ChEBI" id="CHEBI:48828"/>
    </cofactor>
</comment>
<evidence type="ECO:0000256" key="5">
    <source>
        <dbReference type="ARBA" id="ARBA00048494"/>
    </source>
</evidence>